<evidence type="ECO:0000313" key="1">
    <source>
        <dbReference type="EMBL" id="RGR31094.1"/>
    </source>
</evidence>
<dbReference type="EMBL" id="QROB01000003">
    <property type="protein sequence ID" value="RHK90289.1"/>
    <property type="molecule type" value="Genomic_DNA"/>
</dbReference>
<organism evidence="1 5">
    <name type="scientific">Phocaeicola vulgatus</name>
    <name type="common">Bacteroides vulgatus</name>
    <dbReference type="NCBI Taxonomy" id="821"/>
    <lineage>
        <taxon>Bacteria</taxon>
        <taxon>Pseudomonadati</taxon>
        <taxon>Bacteroidota</taxon>
        <taxon>Bacteroidia</taxon>
        <taxon>Bacteroidales</taxon>
        <taxon>Bacteroidaceae</taxon>
        <taxon>Phocaeicola</taxon>
    </lineage>
</organism>
<protein>
    <submittedName>
        <fullName evidence="1">Uncharacterized protein</fullName>
    </submittedName>
</protein>
<sequence>MGGIYGTAVLEKTFIPDKSENKVVFLSGVNCSGDGYYSSDCHSRNCRTFFTKDNAALLEKCTGENVWQGGERYSAIYLKSIYV</sequence>
<evidence type="ECO:0000313" key="3">
    <source>
        <dbReference type="EMBL" id="RHD69488.1"/>
    </source>
</evidence>
<proteinExistence type="predicted"/>
<evidence type="ECO:0000313" key="2">
    <source>
        <dbReference type="EMBL" id="RGV03048.1"/>
    </source>
</evidence>
<evidence type="ECO:0000313" key="5">
    <source>
        <dbReference type="Proteomes" id="UP000266497"/>
    </source>
</evidence>
<gene>
    <name evidence="4" type="ORF">DW043_03845</name>
    <name evidence="3" type="ORF">DW783_23605</name>
    <name evidence="2" type="ORF">DWW27_22385</name>
    <name evidence="1" type="ORF">DWY53_22130</name>
</gene>
<comment type="caution">
    <text evidence="1">The sequence shown here is derived from an EMBL/GenBank/DDBJ whole genome shotgun (WGS) entry which is preliminary data.</text>
</comment>
<dbReference type="Proteomes" id="UP000283429">
    <property type="component" value="Unassembled WGS sequence"/>
</dbReference>
<dbReference type="Proteomes" id="UP000266497">
    <property type="component" value="Unassembled WGS sequence"/>
</dbReference>
<evidence type="ECO:0000313" key="7">
    <source>
        <dbReference type="Proteomes" id="UP000285379"/>
    </source>
</evidence>
<dbReference type="EMBL" id="QRYT01000096">
    <property type="protein sequence ID" value="RGV03048.1"/>
    <property type="molecule type" value="Genomic_DNA"/>
</dbReference>
<dbReference type="Proteomes" id="UP000286392">
    <property type="component" value="Unassembled WGS sequence"/>
</dbReference>
<dbReference type="Proteomes" id="UP000285379">
    <property type="component" value="Unassembled WGS sequence"/>
</dbReference>
<evidence type="ECO:0000313" key="4">
    <source>
        <dbReference type="EMBL" id="RHK90289.1"/>
    </source>
</evidence>
<evidence type="ECO:0000313" key="6">
    <source>
        <dbReference type="Proteomes" id="UP000283429"/>
    </source>
</evidence>
<accession>A0A395UHQ1</accession>
<dbReference type="AlphaFoldDB" id="A0A395UHQ1"/>
<dbReference type="EMBL" id="QSJM01000138">
    <property type="protein sequence ID" value="RHD69488.1"/>
    <property type="molecule type" value="Genomic_DNA"/>
</dbReference>
<reference evidence="5 6" key="1">
    <citation type="submission" date="2018-08" db="EMBL/GenBank/DDBJ databases">
        <title>A genome reference for cultivated species of the human gut microbiota.</title>
        <authorList>
            <person name="Zou Y."/>
            <person name="Xue W."/>
            <person name="Luo G."/>
        </authorList>
    </citation>
    <scope>NUCLEOTIDE SEQUENCE [LARGE SCALE GENOMIC DNA]</scope>
    <source>
        <strain evidence="2 7">AF14-8</strain>
        <strain evidence="1 5">AF25-30LB</strain>
        <strain evidence="4 8">AF39-8AT</strain>
        <strain evidence="3 6">AM30-40</strain>
    </source>
</reference>
<evidence type="ECO:0000313" key="8">
    <source>
        <dbReference type="Proteomes" id="UP000286392"/>
    </source>
</evidence>
<dbReference type="EMBL" id="QRUD01000109">
    <property type="protein sequence ID" value="RGR31094.1"/>
    <property type="molecule type" value="Genomic_DNA"/>
</dbReference>
<name>A0A395UHQ1_PHOVU</name>